<feature type="compositionally biased region" description="Basic and acidic residues" evidence="1">
    <location>
        <begin position="1"/>
        <end position="29"/>
    </location>
</feature>
<feature type="compositionally biased region" description="Basic and acidic residues" evidence="1">
    <location>
        <begin position="72"/>
        <end position="86"/>
    </location>
</feature>
<comment type="caution">
    <text evidence="2">The sequence shown here is derived from an EMBL/GenBank/DDBJ whole genome shotgun (WGS) entry which is preliminary data.</text>
</comment>
<organism evidence="2 3">
    <name type="scientific">Riccia fluitans</name>
    <dbReference type="NCBI Taxonomy" id="41844"/>
    <lineage>
        <taxon>Eukaryota</taxon>
        <taxon>Viridiplantae</taxon>
        <taxon>Streptophyta</taxon>
        <taxon>Embryophyta</taxon>
        <taxon>Marchantiophyta</taxon>
        <taxon>Marchantiopsida</taxon>
        <taxon>Marchantiidae</taxon>
        <taxon>Marchantiales</taxon>
        <taxon>Ricciaceae</taxon>
        <taxon>Riccia</taxon>
    </lineage>
</organism>
<name>A0ABD1Y0I9_9MARC</name>
<evidence type="ECO:0000313" key="2">
    <source>
        <dbReference type="EMBL" id="KAL2620090.1"/>
    </source>
</evidence>
<feature type="region of interest" description="Disordered" evidence="1">
    <location>
        <begin position="1"/>
        <end position="45"/>
    </location>
</feature>
<dbReference type="Proteomes" id="UP001605036">
    <property type="component" value="Unassembled WGS sequence"/>
</dbReference>
<sequence length="108" mass="12507">MPWREQSREWEPRRTCKEGQATRRLDTGRMEGNFGHQTRPSDADRQVHAYVGTQERARPGELYRKAIVAETTDTHPTRDGRERIEEGIGVPRNTNNTCEEPGGEMRTR</sequence>
<evidence type="ECO:0000313" key="3">
    <source>
        <dbReference type="Proteomes" id="UP001605036"/>
    </source>
</evidence>
<evidence type="ECO:0000256" key="1">
    <source>
        <dbReference type="SAM" id="MobiDB-lite"/>
    </source>
</evidence>
<accession>A0ABD1Y0I9</accession>
<dbReference type="EMBL" id="JBHFFA010000006">
    <property type="protein sequence ID" value="KAL2620090.1"/>
    <property type="molecule type" value="Genomic_DNA"/>
</dbReference>
<gene>
    <name evidence="2" type="ORF">R1flu_000295</name>
</gene>
<proteinExistence type="predicted"/>
<keyword evidence="3" id="KW-1185">Reference proteome</keyword>
<protein>
    <submittedName>
        <fullName evidence="2">Uncharacterized protein</fullName>
    </submittedName>
</protein>
<dbReference type="AlphaFoldDB" id="A0ABD1Y0I9"/>
<reference evidence="2 3" key="1">
    <citation type="submission" date="2024-09" db="EMBL/GenBank/DDBJ databases">
        <title>Chromosome-scale assembly of Riccia fluitans.</title>
        <authorList>
            <person name="Paukszto L."/>
            <person name="Sawicki J."/>
            <person name="Karawczyk K."/>
            <person name="Piernik-Szablinska J."/>
            <person name="Szczecinska M."/>
            <person name="Mazdziarz M."/>
        </authorList>
    </citation>
    <scope>NUCLEOTIDE SEQUENCE [LARGE SCALE GENOMIC DNA]</scope>
    <source>
        <strain evidence="2">Rf_01</strain>
        <tissue evidence="2">Aerial parts of the thallus</tissue>
    </source>
</reference>
<feature type="region of interest" description="Disordered" evidence="1">
    <location>
        <begin position="72"/>
        <end position="108"/>
    </location>
</feature>